<dbReference type="SUPFAM" id="SSF53850">
    <property type="entry name" value="Periplasmic binding protein-like II"/>
    <property type="match status" value="1"/>
</dbReference>
<dbReference type="eggNOG" id="COG1732">
    <property type="taxonomic scope" value="Bacteria"/>
</dbReference>
<dbReference type="EMBL" id="BAOP01000035">
    <property type="protein sequence ID" value="GAC81489.1"/>
    <property type="molecule type" value="Genomic_DNA"/>
</dbReference>
<dbReference type="PROSITE" id="PS51257">
    <property type="entry name" value="PROKAR_LIPOPROTEIN"/>
    <property type="match status" value="1"/>
</dbReference>
<evidence type="ECO:0000259" key="2">
    <source>
        <dbReference type="Pfam" id="PF04069"/>
    </source>
</evidence>
<sequence>MAAMRTQRRILTALLSSVLAAVLLTACSDEETAFVVGHDGTPEMQVAAAVYAGALARTGVAVDSRDRGESQPRLLDAVASGDLGLFPAFTGSLLEELTPKPTAVTSEDVLADVNRSLPQQVSIGDPALVSNRWQVLARTDDIERRGVKDLADCGRFGREDAALVVTANPPVSVREAVAPCHTLAVASVGSADELVAKVRAGGAFGLTTAIDLATVEDLTDVQAIPSKGAPIAQDLVPVFASGLLGKPQLKALSRVAGELTTADLAQMVREVRGGSSPRAVAGQWLATHSV</sequence>
<dbReference type="Proteomes" id="UP000035009">
    <property type="component" value="Unassembled WGS sequence"/>
</dbReference>
<dbReference type="STRING" id="410332.SAMN04488550_1577"/>
<accession>M3VH11</accession>
<dbReference type="Gene3D" id="3.40.190.10">
    <property type="entry name" value="Periplasmic binding protein-like II"/>
    <property type="match status" value="2"/>
</dbReference>
<name>M3VH11_GORML</name>
<keyword evidence="1" id="KW-0732">Signal</keyword>
<dbReference type="AlphaFoldDB" id="M3VH11"/>
<evidence type="ECO:0000313" key="4">
    <source>
        <dbReference type="Proteomes" id="UP000035009"/>
    </source>
</evidence>
<organism evidence="3 4">
    <name type="scientific">Gordonia malaquae NBRC 108250</name>
    <dbReference type="NCBI Taxonomy" id="1223542"/>
    <lineage>
        <taxon>Bacteria</taxon>
        <taxon>Bacillati</taxon>
        <taxon>Actinomycetota</taxon>
        <taxon>Actinomycetes</taxon>
        <taxon>Mycobacteriales</taxon>
        <taxon>Gordoniaceae</taxon>
        <taxon>Gordonia</taxon>
    </lineage>
</organism>
<evidence type="ECO:0000313" key="3">
    <source>
        <dbReference type="EMBL" id="GAC81489.1"/>
    </source>
</evidence>
<dbReference type="InterPro" id="IPR007210">
    <property type="entry name" value="ABC_Gly_betaine_transp_sub-bd"/>
</dbReference>
<feature type="domain" description="ABC-type glycine betaine transport system substrate-binding" evidence="2">
    <location>
        <begin position="35"/>
        <end position="286"/>
    </location>
</feature>
<comment type="caution">
    <text evidence="3">The sequence shown here is derived from an EMBL/GenBank/DDBJ whole genome shotgun (WGS) entry which is preliminary data.</text>
</comment>
<dbReference type="GO" id="GO:0043190">
    <property type="term" value="C:ATP-binding cassette (ABC) transporter complex"/>
    <property type="evidence" value="ECO:0007669"/>
    <property type="project" value="InterPro"/>
</dbReference>
<reference evidence="3 4" key="1">
    <citation type="submission" date="2013-02" db="EMBL/GenBank/DDBJ databases">
        <title>Whole genome shotgun sequence of Gordonia malaquae NBRC 108250.</title>
        <authorList>
            <person name="Yoshida I."/>
            <person name="Hosoyama A."/>
            <person name="Tsuchikane K."/>
            <person name="Ando Y."/>
            <person name="Baba S."/>
            <person name="Ohji S."/>
            <person name="Hamada M."/>
            <person name="Tamura T."/>
            <person name="Yamazoe A."/>
            <person name="Yamazaki S."/>
            <person name="Fujita N."/>
        </authorList>
    </citation>
    <scope>NUCLEOTIDE SEQUENCE [LARGE SCALE GENOMIC DNA]</scope>
    <source>
        <strain evidence="3 4">NBRC 108250</strain>
    </source>
</reference>
<feature type="chain" id="PRO_5039529066" evidence="1">
    <location>
        <begin position="21"/>
        <end position="290"/>
    </location>
</feature>
<keyword evidence="4" id="KW-1185">Reference proteome</keyword>
<protein>
    <submittedName>
        <fullName evidence="3">Putative ABC transporter substrate-binding protein</fullName>
    </submittedName>
</protein>
<dbReference type="GO" id="GO:0022857">
    <property type="term" value="F:transmembrane transporter activity"/>
    <property type="evidence" value="ECO:0007669"/>
    <property type="project" value="InterPro"/>
</dbReference>
<gene>
    <name evidence="3" type="ORF">GM1_035_00290</name>
</gene>
<dbReference type="Pfam" id="PF04069">
    <property type="entry name" value="OpuAC"/>
    <property type="match status" value="1"/>
</dbReference>
<evidence type="ECO:0000256" key="1">
    <source>
        <dbReference type="SAM" id="SignalP"/>
    </source>
</evidence>
<proteinExistence type="predicted"/>
<feature type="signal peptide" evidence="1">
    <location>
        <begin position="1"/>
        <end position="20"/>
    </location>
</feature>